<dbReference type="RefSeq" id="XP_033428621.1">
    <property type="nucleotide sequence ID" value="XM_033569815.1"/>
</dbReference>
<evidence type="ECO:0000313" key="6">
    <source>
        <dbReference type="Proteomes" id="UP000324241"/>
    </source>
</evidence>
<evidence type="ECO:0000259" key="4">
    <source>
        <dbReference type="Pfam" id="PF24589"/>
    </source>
</evidence>
<dbReference type="InterPro" id="IPR056033">
    <property type="entry name" value="DUF7614"/>
</dbReference>
<dbReference type="Pfam" id="PF24587">
    <property type="entry name" value="DUF7612"/>
    <property type="match status" value="1"/>
</dbReference>
<dbReference type="Pfam" id="PF24589">
    <property type="entry name" value="DUF7614"/>
    <property type="match status" value="1"/>
</dbReference>
<dbReference type="EMBL" id="QUQM01000003">
    <property type="protein sequence ID" value="KAA8649260.1"/>
    <property type="molecule type" value="Genomic_DNA"/>
</dbReference>
<comment type="caution">
    <text evidence="5">The sequence shown here is derived from an EMBL/GenBank/DDBJ whole genome shotgun (WGS) entry which is preliminary data.</text>
</comment>
<feature type="domain" description="DUF7613" evidence="3">
    <location>
        <begin position="578"/>
        <end position="732"/>
    </location>
</feature>
<evidence type="ECO:0000259" key="3">
    <source>
        <dbReference type="Pfam" id="PF24588"/>
    </source>
</evidence>
<protein>
    <submittedName>
        <fullName evidence="5">Uncharacterized protein</fullName>
    </submittedName>
</protein>
<dbReference type="OrthoDB" id="4356615at2759"/>
<dbReference type="Pfam" id="PF24588">
    <property type="entry name" value="DUF7613"/>
    <property type="match status" value="1"/>
</dbReference>
<dbReference type="Pfam" id="PF24586">
    <property type="entry name" value="DUF7611"/>
    <property type="match status" value="1"/>
</dbReference>
<dbReference type="InterPro" id="IPR056031">
    <property type="entry name" value="DUF7612"/>
</dbReference>
<gene>
    <name evidence="5" type="ORF">ATNIH1004_005156</name>
</gene>
<dbReference type="Proteomes" id="UP000324241">
    <property type="component" value="Unassembled WGS sequence"/>
</dbReference>
<dbReference type="GeneID" id="54327858"/>
<feature type="domain" description="DUF7612" evidence="2">
    <location>
        <begin position="443"/>
        <end position="572"/>
    </location>
</feature>
<dbReference type="InterPro" id="IPR056030">
    <property type="entry name" value="DUF7611"/>
</dbReference>
<dbReference type="VEuPathDB" id="FungiDB:EYZ11_010988"/>
<name>A0A5M9MV98_9EURO</name>
<evidence type="ECO:0000313" key="5">
    <source>
        <dbReference type="EMBL" id="KAA8649260.1"/>
    </source>
</evidence>
<reference evidence="5 6" key="1">
    <citation type="submission" date="2019-08" db="EMBL/GenBank/DDBJ databases">
        <title>The genome sequence of a newly discovered highly antifungal drug resistant Aspergillus species, Aspergillus tanneri NIH 1004.</title>
        <authorList>
            <person name="Mounaud S."/>
            <person name="Singh I."/>
            <person name="Joardar V."/>
            <person name="Pakala S."/>
            <person name="Pakala S."/>
            <person name="Venepally P."/>
            <person name="Chung J.K."/>
            <person name="Losada L."/>
            <person name="Nierman W.C."/>
        </authorList>
    </citation>
    <scope>NUCLEOTIDE SEQUENCE [LARGE SCALE GENOMIC DNA]</scope>
    <source>
        <strain evidence="5 6">NIH1004</strain>
    </source>
</reference>
<sequence>MSQFECLGIQTKEKKFKRRLSQWIRPSASIENFQNTEAQIKEFLAANVMNQTLGPESELPPAYSPSEMTLQTAETLRLQQPRTDTPPDSWPEPLRSIAPFMEDHQHTPSPGAYISYNPFRNEPHPDIRSSMRQFSGASESADSETVKTLRACLGDMFQPFVDAIKPAAEVALDDWLKAAIWWALRGKAALTNWRDSDALHTQAEGQPSSEEIAQGMVDLAKAWWICHQILTRDDFKIMTSDLRLEGTPRGALLDQSRCVVKYLKRFEKHITNFLCGGSDLAGTLGVDKSLWVFYPSCSAYDAAVLDGGSLAVQRSPYPPIAFGDTDVLYSYGSEFVEVTLLSQEGYALPSSMKCVLSFVREMCSWDMVGVISSQTDLVNIRIQSDSSRGATWKDIEWEVDRLSMLVKLSRGYFLKVRLSEENFKIVWEVAHQAVSTDASFVADNQEQLLFDEEIKYCQYINHARPSDFPAKPTKQGRVRLFKKWETVAEGTGKRRAHRGFRIFVSTPPHSRTVNHVSNILHNSSPVSCSLIESDDGSPGIFLQLLEEGQKRSFFLYFYDLESRSQIHSLLLDLIPGAGETSTQAFHIRSYVIMESQADGSGETKGGQHLDLRESLASVIEQKNDPVRSAYGKTILSESLRVVIASDWSSITDRINIGPGQLAISLSVIDDTMINIHRLPQKDLTMTVAHDLVSEEMLRKATDLLHKVQDKPSIRRIQFASVDDLHKFQESITGFKVLFDGLATQFLISRRRKMIPIHKQWEANLTRVQVVQQGIKIQIVAFFYQFHRWKSINFAVKSTDEFEKVDQKGEWGIRFKDAKYALPRPDTQTSDYVCLDELAFPTEHDDIGILFQDASVRDKFAESLPGAVGNAPRRLLC</sequence>
<feature type="domain" description="DUF7614" evidence="4">
    <location>
        <begin position="738"/>
        <end position="864"/>
    </location>
</feature>
<dbReference type="InterPro" id="IPR056032">
    <property type="entry name" value="DUF7613"/>
</dbReference>
<accession>A0A5M9MV98</accession>
<proteinExistence type="predicted"/>
<evidence type="ECO:0000259" key="1">
    <source>
        <dbReference type="Pfam" id="PF24586"/>
    </source>
</evidence>
<feature type="domain" description="DUF7611" evidence="1">
    <location>
        <begin position="315"/>
        <end position="432"/>
    </location>
</feature>
<dbReference type="AlphaFoldDB" id="A0A5M9MV98"/>
<organism evidence="5 6">
    <name type="scientific">Aspergillus tanneri</name>
    <dbReference type="NCBI Taxonomy" id="1220188"/>
    <lineage>
        <taxon>Eukaryota</taxon>
        <taxon>Fungi</taxon>
        <taxon>Dikarya</taxon>
        <taxon>Ascomycota</taxon>
        <taxon>Pezizomycotina</taxon>
        <taxon>Eurotiomycetes</taxon>
        <taxon>Eurotiomycetidae</taxon>
        <taxon>Eurotiales</taxon>
        <taxon>Aspergillaceae</taxon>
        <taxon>Aspergillus</taxon>
        <taxon>Aspergillus subgen. Circumdati</taxon>
    </lineage>
</organism>
<evidence type="ECO:0000259" key="2">
    <source>
        <dbReference type="Pfam" id="PF24587"/>
    </source>
</evidence>